<dbReference type="NCBIfam" id="NF006005">
    <property type="entry name" value="PRK08136.1"/>
    <property type="match status" value="1"/>
</dbReference>
<keyword evidence="5" id="KW-1185">Reference proteome</keyword>
<evidence type="ECO:0000313" key="4">
    <source>
        <dbReference type="EMBL" id="TSH88256.1"/>
    </source>
</evidence>
<evidence type="ECO:0000256" key="2">
    <source>
        <dbReference type="ARBA" id="ARBA00022679"/>
    </source>
</evidence>
<feature type="domain" description="Glycosyl transferase family 3 N-terminal" evidence="3">
    <location>
        <begin position="13"/>
        <end position="75"/>
    </location>
</feature>
<dbReference type="InterPro" id="IPR017459">
    <property type="entry name" value="Glycosyl_Trfase_fam3_N_dom"/>
</dbReference>
<keyword evidence="1" id="KW-0328">Glycosyltransferase</keyword>
<dbReference type="PANTHER" id="PTHR43285:SF4">
    <property type="entry name" value="TRANSFERASE"/>
    <property type="match status" value="1"/>
</dbReference>
<protein>
    <submittedName>
        <fullName evidence="4">DNA-binding protein YbiB</fullName>
    </submittedName>
</protein>
<dbReference type="GO" id="GO:0005829">
    <property type="term" value="C:cytosol"/>
    <property type="evidence" value="ECO:0007669"/>
    <property type="project" value="TreeGrafter"/>
</dbReference>
<keyword evidence="4" id="KW-0238">DNA-binding</keyword>
<dbReference type="GO" id="GO:0004048">
    <property type="term" value="F:anthranilate phosphoribosyltransferase activity"/>
    <property type="evidence" value="ECO:0007669"/>
    <property type="project" value="InterPro"/>
</dbReference>
<dbReference type="Proteomes" id="UP000318405">
    <property type="component" value="Unassembled WGS sequence"/>
</dbReference>
<dbReference type="SUPFAM" id="SSF52418">
    <property type="entry name" value="Nucleoside phosphorylase/phosphoribosyltransferase catalytic domain"/>
    <property type="match status" value="1"/>
</dbReference>
<evidence type="ECO:0000256" key="1">
    <source>
        <dbReference type="ARBA" id="ARBA00022676"/>
    </source>
</evidence>
<dbReference type="Gene3D" id="1.20.970.10">
    <property type="entry name" value="Transferase, Pyrimidine Nucleoside Phosphorylase, Chain C"/>
    <property type="match status" value="1"/>
</dbReference>
<dbReference type="InterPro" id="IPR036320">
    <property type="entry name" value="Glycosyl_Trfase_fam3_N_dom_sf"/>
</dbReference>
<accession>A0A556A5T7</accession>
<organism evidence="4 5">
    <name type="scientific">Verticiella sediminum</name>
    <dbReference type="NCBI Taxonomy" id="1247510"/>
    <lineage>
        <taxon>Bacteria</taxon>
        <taxon>Pseudomonadati</taxon>
        <taxon>Pseudomonadota</taxon>
        <taxon>Betaproteobacteria</taxon>
        <taxon>Burkholderiales</taxon>
        <taxon>Alcaligenaceae</taxon>
        <taxon>Verticiella</taxon>
    </lineage>
</organism>
<dbReference type="EMBL" id="VLTJ01000046">
    <property type="protein sequence ID" value="TSH88256.1"/>
    <property type="molecule type" value="Genomic_DNA"/>
</dbReference>
<dbReference type="InterPro" id="IPR035902">
    <property type="entry name" value="Nuc_phospho_transferase"/>
</dbReference>
<dbReference type="RefSeq" id="WP_143951423.1">
    <property type="nucleotide sequence ID" value="NZ_BAABMB010000001.1"/>
</dbReference>
<keyword evidence="2" id="KW-0808">Transferase</keyword>
<proteinExistence type="predicted"/>
<sequence length="316" mass="33166">MSTTFEPLRCAPFIKEIGRGVKGARSLSIDQTHALYAAVLDGRVSDLELGAILLAYRIKGESADELDGMLRALHERLQPVAMPAGRAGVCIPTYNGARKLPNLVPLLAFLLAAEGVSVLLHGVRQDPGRVATAEVLGAMGVAPAESSAQAEGELAGRGVAFLPIDVLAPVMARQLALRATLGVRNSAHTLVKLMQAADPGTLRLVNYTHPPYRDTLTDYFGRAHAAPGAGVLLARGTEGEAVADANLVRETGWLRDGVATPLIVPDPAAPRVPAELPASREAEPTAAWIRRALAGEVPVPAPILRQRDAILSVLGG</sequence>
<dbReference type="Gene3D" id="3.40.1030.10">
    <property type="entry name" value="Nucleoside phosphorylase/phosphoribosyltransferase catalytic domain"/>
    <property type="match status" value="1"/>
</dbReference>
<dbReference type="InterPro" id="IPR005940">
    <property type="entry name" value="Anthranilate_Pribosyl_Tfrase"/>
</dbReference>
<dbReference type="AlphaFoldDB" id="A0A556A5T7"/>
<comment type="caution">
    <text evidence="4">The sequence shown here is derived from an EMBL/GenBank/DDBJ whole genome shotgun (WGS) entry which is preliminary data.</text>
</comment>
<dbReference type="PANTHER" id="PTHR43285">
    <property type="entry name" value="ANTHRANILATE PHOSPHORIBOSYLTRANSFERASE"/>
    <property type="match status" value="1"/>
</dbReference>
<dbReference type="SUPFAM" id="SSF47648">
    <property type="entry name" value="Nucleoside phosphorylase/phosphoribosyltransferase N-terminal domain"/>
    <property type="match status" value="1"/>
</dbReference>
<dbReference type="GO" id="GO:0003677">
    <property type="term" value="F:DNA binding"/>
    <property type="evidence" value="ECO:0007669"/>
    <property type="project" value="UniProtKB-KW"/>
</dbReference>
<gene>
    <name evidence="4" type="primary">ybiB</name>
    <name evidence="4" type="ORF">FOZ76_27095</name>
</gene>
<evidence type="ECO:0000259" key="3">
    <source>
        <dbReference type="Pfam" id="PF02885"/>
    </source>
</evidence>
<dbReference type="GO" id="GO:0000162">
    <property type="term" value="P:L-tryptophan biosynthetic process"/>
    <property type="evidence" value="ECO:0007669"/>
    <property type="project" value="InterPro"/>
</dbReference>
<reference evidence="4 5" key="1">
    <citation type="submission" date="2019-07" db="EMBL/GenBank/DDBJ databases">
        <title>Qingshengfaniella alkalisoli gen. nov., sp. nov., isolated from saline soil.</title>
        <authorList>
            <person name="Xu L."/>
            <person name="Huang X.-X."/>
            <person name="Sun J.-Q."/>
        </authorList>
    </citation>
    <scope>NUCLEOTIDE SEQUENCE [LARGE SCALE GENOMIC DNA]</scope>
    <source>
        <strain evidence="4 5">DSM 27279</strain>
    </source>
</reference>
<dbReference type="Pfam" id="PF02885">
    <property type="entry name" value="Glycos_trans_3N"/>
    <property type="match status" value="1"/>
</dbReference>
<dbReference type="OrthoDB" id="9768896at2"/>
<name>A0A556A5T7_9BURK</name>
<evidence type="ECO:0000313" key="5">
    <source>
        <dbReference type="Proteomes" id="UP000318405"/>
    </source>
</evidence>